<reference evidence="2" key="1">
    <citation type="journal article" date="2020" name="Phytopathology">
        <title>Genome Sequence Resources of Colletotrichum truncatum, C. plurivorum, C. musicola, and C. sojae: Four Species Pathogenic to Soybean (Glycine max).</title>
        <authorList>
            <person name="Rogerio F."/>
            <person name="Boufleur T.R."/>
            <person name="Ciampi-Guillardi M."/>
            <person name="Sukno S.A."/>
            <person name="Thon M.R."/>
            <person name="Massola Junior N.S."/>
            <person name="Baroncelli R."/>
        </authorList>
    </citation>
    <scope>NUCLEOTIDE SEQUENCE</scope>
    <source>
        <strain evidence="2">LFN00145</strain>
    </source>
</reference>
<keyword evidence="3" id="KW-1185">Reference proteome</keyword>
<dbReference type="AlphaFoldDB" id="A0A8H6NPA2"/>
<dbReference type="EMBL" id="WIGO01000009">
    <property type="protein sequence ID" value="KAF6840057.1"/>
    <property type="molecule type" value="Genomic_DNA"/>
</dbReference>
<gene>
    <name evidence="2" type="ORF">CPLU01_01372</name>
</gene>
<proteinExistence type="predicted"/>
<evidence type="ECO:0000313" key="2">
    <source>
        <dbReference type="EMBL" id="KAF6840057.1"/>
    </source>
</evidence>
<feature type="compositionally biased region" description="Low complexity" evidence="1">
    <location>
        <begin position="74"/>
        <end position="86"/>
    </location>
</feature>
<name>A0A8H6NPA2_9PEZI</name>
<sequence length="93" mass="10154">MHFIGPEWLGSSGWPRPFAPAILSNARSVLSPSISNHFGQYVIGMVDVSDVFDAWFFMSWASTGARFTSTASAARSRPSPSCASPRQYNLKTP</sequence>
<comment type="caution">
    <text evidence="2">The sequence shown here is derived from an EMBL/GenBank/DDBJ whole genome shotgun (WGS) entry which is preliminary data.</text>
</comment>
<evidence type="ECO:0000256" key="1">
    <source>
        <dbReference type="SAM" id="MobiDB-lite"/>
    </source>
</evidence>
<dbReference type="Proteomes" id="UP000654918">
    <property type="component" value="Unassembled WGS sequence"/>
</dbReference>
<accession>A0A8H6NPA2</accession>
<feature type="region of interest" description="Disordered" evidence="1">
    <location>
        <begin position="74"/>
        <end position="93"/>
    </location>
</feature>
<protein>
    <submittedName>
        <fullName evidence="2">Uncharacterized protein</fullName>
    </submittedName>
</protein>
<organism evidence="2 3">
    <name type="scientific">Colletotrichum plurivorum</name>
    <dbReference type="NCBI Taxonomy" id="2175906"/>
    <lineage>
        <taxon>Eukaryota</taxon>
        <taxon>Fungi</taxon>
        <taxon>Dikarya</taxon>
        <taxon>Ascomycota</taxon>
        <taxon>Pezizomycotina</taxon>
        <taxon>Sordariomycetes</taxon>
        <taxon>Hypocreomycetidae</taxon>
        <taxon>Glomerellales</taxon>
        <taxon>Glomerellaceae</taxon>
        <taxon>Colletotrichum</taxon>
        <taxon>Colletotrichum orchidearum species complex</taxon>
    </lineage>
</organism>
<evidence type="ECO:0000313" key="3">
    <source>
        <dbReference type="Proteomes" id="UP000654918"/>
    </source>
</evidence>